<organism evidence="1 2">
    <name type="scientific">Gossypium schwendimanii</name>
    <name type="common">Cotton</name>
    <dbReference type="NCBI Taxonomy" id="34291"/>
    <lineage>
        <taxon>Eukaryota</taxon>
        <taxon>Viridiplantae</taxon>
        <taxon>Streptophyta</taxon>
        <taxon>Embryophyta</taxon>
        <taxon>Tracheophyta</taxon>
        <taxon>Spermatophyta</taxon>
        <taxon>Magnoliopsida</taxon>
        <taxon>eudicotyledons</taxon>
        <taxon>Gunneridae</taxon>
        <taxon>Pentapetalae</taxon>
        <taxon>rosids</taxon>
        <taxon>malvids</taxon>
        <taxon>Malvales</taxon>
        <taxon>Malvaceae</taxon>
        <taxon>Malvoideae</taxon>
        <taxon>Gossypium</taxon>
    </lineage>
</organism>
<name>A0A7J9MWT9_GOSSC</name>
<dbReference type="AlphaFoldDB" id="A0A7J9MWT9"/>
<dbReference type="Proteomes" id="UP000593576">
    <property type="component" value="Unassembled WGS sequence"/>
</dbReference>
<comment type="caution">
    <text evidence="1">The sequence shown here is derived from an EMBL/GenBank/DDBJ whole genome shotgun (WGS) entry which is preliminary data.</text>
</comment>
<reference evidence="1 2" key="1">
    <citation type="journal article" date="2019" name="Genome Biol. Evol.">
        <title>Insights into the evolution of the New World diploid cottons (Gossypium, subgenus Houzingenia) based on genome sequencing.</title>
        <authorList>
            <person name="Grover C.E."/>
            <person name="Arick M.A. 2nd"/>
            <person name="Thrash A."/>
            <person name="Conover J.L."/>
            <person name="Sanders W.S."/>
            <person name="Peterson D.G."/>
            <person name="Frelichowski J.E."/>
            <person name="Scheffler J.A."/>
            <person name="Scheffler B.E."/>
            <person name="Wendel J.F."/>
        </authorList>
    </citation>
    <scope>NUCLEOTIDE SEQUENCE [LARGE SCALE GENOMIC DNA]</scope>
    <source>
        <strain evidence="1">1</strain>
        <tissue evidence="1">Leaf</tissue>
    </source>
</reference>
<protein>
    <submittedName>
        <fullName evidence="1">Uncharacterized protein</fullName>
    </submittedName>
</protein>
<gene>
    <name evidence="1" type="ORF">Goshw_028316</name>
</gene>
<proteinExistence type="predicted"/>
<evidence type="ECO:0000313" key="2">
    <source>
        <dbReference type="Proteomes" id="UP000593576"/>
    </source>
</evidence>
<dbReference type="OrthoDB" id="125347at2759"/>
<dbReference type="EMBL" id="JABFAF010000013">
    <property type="protein sequence ID" value="MBA0875236.1"/>
    <property type="molecule type" value="Genomic_DNA"/>
</dbReference>
<feature type="non-terminal residue" evidence="1">
    <location>
        <position position="29"/>
    </location>
</feature>
<keyword evidence="2" id="KW-1185">Reference proteome</keyword>
<sequence length="29" mass="3540">MRRIYQSCLESTLVLCIFNIFNELLFYPL</sequence>
<evidence type="ECO:0000313" key="1">
    <source>
        <dbReference type="EMBL" id="MBA0875236.1"/>
    </source>
</evidence>
<accession>A0A7J9MWT9</accession>